<name>A0A8B9L4U6_ASTMX</name>
<keyword evidence="6" id="KW-0963">Cytoplasm</keyword>
<dbReference type="HAMAP" id="MF_00218">
    <property type="entry name" value="URO_D"/>
    <property type="match status" value="1"/>
</dbReference>
<evidence type="ECO:0000256" key="10">
    <source>
        <dbReference type="ARBA" id="ARBA00023244"/>
    </source>
</evidence>
<evidence type="ECO:0000256" key="14">
    <source>
        <dbReference type="RuleBase" id="RU000554"/>
    </source>
</evidence>
<evidence type="ECO:0000256" key="5">
    <source>
        <dbReference type="ARBA" id="ARBA00014308"/>
    </source>
</evidence>
<dbReference type="Proteomes" id="UP000694621">
    <property type="component" value="Unplaced"/>
</dbReference>
<feature type="domain" description="Uroporphyrinogen decarboxylase (URO-D)" evidence="17">
    <location>
        <begin position="163"/>
        <end position="179"/>
    </location>
</feature>
<evidence type="ECO:0000256" key="3">
    <source>
        <dbReference type="ARBA" id="ARBA00009935"/>
    </source>
</evidence>
<evidence type="ECO:0000256" key="11">
    <source>
        <dbReference type="ARBA" id="ARBA00045708"/>
    </source>
</evidence>
<comment type="catalytic activity">
    <reaction evidence="12">
        <text>uroporphyrinogen I + 4 H(+) = coproporphyrinogen I + 4 CO2</text>
        <dbReference type="Rhea" id="RHEA:31239"/>
        <dbReference type="ChEBI" id="CHEBI:15378"/>
        <dbReference type="ChEBI" id="CHEBI:16526"/>
        <dbReference type="ChEBI" id="CHEBI:62626"/>
        <dbReference type="ChEBI" id="CHEBI:62631"/>
    </reaction>
    <physiologicalReaction direction="left-to-right" evidence="12">
        <dbReference type="Rhea" id="RHEA:31240"/>
    </physiologicalReaction>
</comment>
<evidence type="ECO:0000256" key="12">
    <source>
        <dbReference type="ARBA" id="ARBA00047341"/>
    </source>
</evidence>
<keyword evidence="10 14" id="KW-0627">Porphyrin biosynthesis</keyword>
<evidence type="ECO:0000256" key="4">
    <source>
        <dbReference type="ARBA" id="ARBA00012288"/>
    </source>
</evidence>
<evidence type="ECO:0000256" key="15">
    <source>
        <dbReference type="RuleBase" id="RU004169"/>
    </source>
</evidence>
<evidence type="ECO:0000256" key="7">
    <source>
        <dbReference type="ARBA" id="ARBA00022793"/>
    </source>
</evidence>
<evidence type="ECO:0000259" key="17">
    <source>
        <dbReference type="PROSITE" id="PS00907"/>
    </source>
</evidence>
<evidence type="ECO:0000259" key="16">
    <source>
        <dbReference type="PROSITE" id="PS00906"/>
    </source>
</evidence>
<dbReference type="PANTHER" id="PTHR21091">
    <property type="entry name" value="METHYLTETRAHYDROFOLATE:HOMOCYSTEINE METHYLTRANSFERASE RELATED"/>
    <property type="match status" value="1"/>
</dbReference>
<sequence length="379" mass="42548">MHQIFSNLKFLSGNGKNYPKDFPELKNDTFLRAARGEEVEHVPVWCMRQAGRYLPEFREARAGKDFFETCRSPEACCELTLQPLRRFPFDASIIFSDILVVPQAMGMDVQMCPGKGPIFPEPLKEPDDLQRLRPKVDVAAELGYVFKAITLTRHKLEGKVPLLGFTGAPWTLMSYMIEGGGSTTHSKAKRWLYRHPEASHKLLGQLTDVIVEYLLGQVKAGAQALQVFESHTGCLGPAEFKEFSLPYLRDIARRVKDKLKESGLDNVPMIVFAKDGHYGLEELSQSHYEVVGLDWTIDPRSARERTGGNVCLQGNMDPCALYATKDRISEIVKKMVEGFGTKGYIANLGHGVYPDMDPECVGAFVDAVHTHSRQLINRK</sequence>
<evidence type="ECO:0000256" key="1">
    <source>
        <dbReference type="ARBA" id="ARBA00004496"/>
    </source>
</evidence>
<dbReference type="GO" id="GO:0006782">
    <property type="term" value="P:protoporphyrinogen IX biosynthetic process"/>
    <property type="evidence" value="ECO:0007669"/>
    <property type="project" value="UniProtKB-UniPathway"/>
</dbReference>
<dbReference type="PROSITE" id="PS00907">
    <property type="entry name" value="UROD_2"/>
    <property type="match status" value="1"/>
</dbReference>
<feature type="domain" description="Uroporphyrinogen decarboxylase (URO-D)" evidence="16">
    <location>
        <begin position="43"/>
        <end position="52"/>
    </location>
</feature>
<dbReference type="Pfam" id="PF01208">
    <property type="entry name" value="URO-D"/>
    <property type="match status" value="1"/>
</dbReference>
<proteinExistence type="inferred from homology"/>
<dbReference type="Ensembl" id="ENSAMXT00005050308.1">
    <property type="protein sequence ID" value="ENSAMXP00005046312.1"/>
    <property type="gene ID" value="ENSAMXG00005021058.1"/>
</dbReference>
<dbReference type="EC" id="4.1.1.37" evidence="4 14"/>
<comment type="catalytic activity">
    <reaction evidence="13">
        <text>uroporphyrinogen III + 4 H(+) = coproporphyrinogen III + 4 CO2</text>
        <dbReference type="Rhea" id="RHEA:19865"/>
        <dbReference type="ChEBI" id="CHEBI:15378"/>
        <dbReference type="ChEBI" id="CHEBI:16526"/>
        <dbReference type="ChEBI" id="CHEBI:57308"/>
        <dbReference type="ChEBI" id="CHEBI:57309"/>
        <dbReference type="EC" id="4.1.1.37"/>
    </reaction>
    <physiologicalReaction direction="left-to-right" evidence="13">
        <dbReference type="Rhea" id="RHEA:19866"/>
    </physiologicalReaction>
</comment>
<comment type="similarity">
    <text evidence="3 15">Belongs to the uroporphyrinogen decarboxylase family.</text>
</comment>
<dbReference type="GO" id="GO:0005829">
    <property type="term" value="C:cytosol"/>
    <property type="evidence" value="ECO:0007669"/>
    <property type="project" value="TreeGrafter"/>
</dbReference>
<dbReference type="PANTHER" id="PTHR21091:SF169">
    <property type="entry name" value="UROPORPHYRINOGEN DECARBOXYLASE"/>
    <property type="match status" value="1"/>
</dbReference>
<comment type="pathway">
    <text evidence="2 14">Porphyrin-containing compound metabolism; protoporphyrin-IX biosynthesis; coproporphyrinogen-III from 5-aminolevulinate: step 4/4.</text>
</comment>
<evidence type="ECO:0000313" key="18">
    <source>
        <dbReference type="Ensembl" id="ENSAMXP00005046312.1"/>
    </source>
</evidence>
<dbReference type="PROSITE" id="PS00906">
    <property type="entry name" value="UROD_1"/>
    <property type="match status" value="1"/>
</dbReference>
<comment type="function">
    <text evidence="11">Catalyzes the sequential decarboxylation of the four acetate side chains of uroporphyrinogen to form coproporphyrinogen and participates in the fifth step in the heme biosynthetic pathway. Isomer I or isomer III of uroporphyrinogen may serve as substrate, but only coproporphyrinogen III can ultimately be converted to heme. In vitro also decarboxylates pentacarboxylate porphyrinogen I.</text>
</comment>
<keyword evidence="9 14" id="KW-0456">Lyase</keyword>
<dbReference type="InterPro" id="IPR000257">
    <property type="entry name" value="Uroporphyrinogen_deCOase"/>
</dbReference>
<dbReference type="InterPro" id="IPR038071">
    <property type="entry name" value="UROD/MetE-like_sf"/>
</dbReference>
<dbReference type="CDD" id="cd00717">
    <property type="entry name" value="URO-D"/>
    <property type="match status" value="1"/>
</dbReference>
<reference evidence="18" key="1">
    <citation type="submission" date="2025-08" db="UniProtKB">
        <authorList>
            <consortium name="Ensembl"/>
        </authorList>
    </citation>
    <scope>IDENTIFICATION</scope>
</reference>
<dbReference type="Gene3D" id="3.20.20.210">
    <property type="match status" value="1"/>
</dbReference>
<dbReference type="NCBIfam" id="TIGR01464">
    <property type="entry name" value="hemE"/>
    <property type="match status" value="1"/>
</dbReference>
<organism evidence="18 19">
    <name type="scientific">Astyanax mexicanus</name>
    <name type="common">Blind cave fish</name>
    <name type="synonym">Astyanax fasciatus mexicanus</name>
    <dbReference type="NCBI Taxonomy" id="7994"/>
    <lineage>
        <taxon>Eukaryota</taxon>
        <taxon>Metazoa</taxon>
        <taxon>Chordata</taxon>
        <taxon>Craniata</taxon>
        <taxon>Vertebrata</taxon>
        <taxon>Euteleostomi</taxon>
        <taxon>Actinopterygii</taxon>
        <taxon>Neopterygii</taxon>
        <taxon>Teleostei</taxon>
        <taxon>Ostariophysi</taxon>
        <taxon>Characiformes</taxon>
        <taxon>Characoidei</taxon>
        <taxon>Acestrorhamphidae</taxon>
        <taxon>Acestrorhamphinae</taxon>
        <taxon>Astyanax</taxon>
    </lineage>
</organism>
<evidence type="ECO:0000313" key="19">
    <source>
        <dbReference type="Proteomes" id="UP000694621"/>
    </source>
</evidence>
<dbReference type="FunFam" id="3.20.20.210:FF:000004">
    <property type="entry name" value="Uroporphyrinogen decarboxylase"/>
    <property type="match status" value="1"/>
</dbReference>
<dbReference type="UniPathway" id="UPA00251">
    <property type="reaction ID" value="UER00321"/>
</dbReference>
<keyword evidence="7 14" id="KW-0210">Decarboxylase</keyword>
<dbReference type="GO" id="GO:0004853">
    <property type="term" value="F:uroporphyrinogen decarboxylase activity"/>
    <property type="evidence" value="ECO:0007669"/>
    <property type="project" value="UniProtKB-EC"/>
</dbReference>
<protein>
    <recommendedName>
        <fullName evidence="5 14">Uroporphyrinogen decarboxylase</fullName>
        <ecNumber evidence="4 14">4.1.1.37</ecNumber>
    </recommendedName>
</protein>
<dbReference type="InterPro" id="IPR006361">
    <property type="entry name" value="Uroporphyrinogen_deCO2ase_HemE"/>
</dbReference>
<dbReference type="SUPFAM" id="SSF51726">
    <property type="entry name" value="UROD/MetE-like"/>
    <property type="match status" value="1"/>
</dbReference>
<evidence type="ECO:0000256" key="6">
    <source>
        <dbReference type="ARBA" id="ARBA00022490"/>
    </source>
</evidence>
<evidence type="ECO:0000256" key="2">
    <source>
        <dbReference type="ARBA" id="ARBA00004804"/>
    </source>
</evidence>
<evidence type="ECO:0000256" key="13">
    <source>
        <dbReference type="ARBA" id="ARBA00048411"/>
    </source>
</evidence>
<keyword evidence="8" id="KW-0350">Heme biosynthesis</keyword>
<evidence type="ECO:0000256" key="9">
    <source>
        <dbReference type="ARBA" id="ARBA00023239"/>
    </source>
</evidence>
<evidence type="ECO:0000256" key="8">
    <source>
        <dbReference type="ARBA" id="ARBA00023133"/>
    </source>
</evidence>
<dbReference type="AlphaFoldDB" id="A0A8B9L4U6"/>
<accession>A0A8B9L4U6</accession>
<comment type="subcellular location">
    <subcellularLocation>
        <location evidence="1">Cytoplasm</location>
    </subcellularLocation>
</comment>